<reference evidence="2" key="2">
    <citation type="journal article" date="2015" name="Data Brief">
        <title>Shoot transcriptome of the giant reed, Arundo donax.</title>
        <authorList>
            <person name="Barrero R.A."/>
            <person name="Guerrero F.D."/>
            <person name="Moolhuijzen P."/>
            <person name="Goolsby J.A."/>
            <person name="Tidwell J."/>
            <person name="Bellgard S.E."/>
            <person name="Bellgard M.I."/>
        </authorList>
    </citation>
    <scope>NUCLEOTIDE SEQUENCE</scope>
    <source>
        <tissue evidence="2">Shoot tissue taken approximately 20 cm above the soil surface</tissue>
    </source>
</reference>
<feature type="region of interest" description="Disordered" evidence="1">
    <location>
        <begin position="119"/>
        <end position="165"/>
    </location>
</feature>
<protein>
    <submittedName>
        <fullName evidence="2">Uncharacterized protein</fullName>
    </submittedName>
</protein>
<dbReference type="EMBL" id="GBRH01202935">
    <property type="protein sequence ID" value="JAD94960.1"/>
    <property type="molecule type" value="Transcribed_RNA"/>
</dbReference>
<dbReference type="AlphaFoldDB" id="A0A0A9EAL7"/>
<evidence type="ECO:0000256" key="1">
    <source>
        <dbReference type="SAM" id="MobiDB-lite"/>
    </source>
</evidence>
<organism evidence="2">
    <name type="scientific">Arundo donax</name>
    <name type="common">Giant reed</name>
    <name type="synonym">Donax arundinaceus</name>
    <dbReference type="NCBI Taxonomy" id="35708"/>
    <lineage>
        <taxon>Eukaryota</taxon>
        <taxon>Viridiplantae</taxon>
        <taxon>Streptophyta</taxon>
        <taxon>Embryophyta</taxon>
        <taxon>Tracheophyta</taxon>
        <taxon>Spermatophyta</taxon>
        <taxon>Magnoliopsida</taxon>
        <taxon>Liliopsida</taxon>
        <taxon>Poales</taxon>
        <taxon>Poaceae</taxon>
        <taxon>PACMAD clade</taxon>
        <taxon>Arundinoideae</taxon>
        <taxon>Arundineae</taxon>
        <taxon>Arundo</taxon>
    </lineage>
</organism>
<reference evidence="2" key="1">
    <citation type="submission" date="2014-09" db="EMBL/GenBank/DDBJ databases">
        <authorList>
            <person name="Magalhaes I.L.F."/>
            <person name="Oliveira U."/>
            <person name="Santos F.R."/>
            <person name="Vidigal T.H.D.A."/>
            <person name="Brescovit A.D."/>
            <person name="Santos A.J."/>
        </authorList>
    </citation>
    <scope>NUCLEOTIDE SEQUENCE</scope>
    <source>
        <tissue evidence="2">Shoot tissue taken approximately 20 cm above the soil surface</tissue>
    </source>
</reference>
<evidence type="ECO:0000313" key="2">
    <source>
        <dbReference type="EMBL" id="JAD94960.1"/>
    </source>
</evidence>
<name>A0A0A9EAL7_ARUDO</name>
<feature type="region of interest" description="Disordered" evidence="1">
    <location>
        <begin position="56"/>
        <end position="107"/>
    </location>
</feature>
<sequence length="165" mass="18329">MAEQDALSRNHAHLPPIHLDAVVNLAVVEEAGSGGGAGEHEAWPRVHEDGELPLLVTAEEGVPDEVEREAVARDEEEGDPGVPGRQRRLLHLRQGLLHPPRSPRGRRLLLLRRLQGRGRVVQQQDEEAAQAEAQQQQDRQQQQRRRAPAPTVAEPPRLHPQERGG</sequence>
<feature type="compositionally biased region" description="Low complexity" evidence="1">
    <location>
        <begin position="130"/>
        <end position="140"/>
    </location>
</feature>
<proteinExistence type="predicted"/>
<accession>A0A0A9EAL7</accession>
<feature type="compositionally biased region" description="Basic and acidic residues" evidence="1">
    <location>
        <begin position="156"/>
        <end position="165"/>
    </location>
</feature>